<dbReference type="Proteomes" id="UP000789390">
    <property type="component" value="Unassembled WGS sequence"/>
</dbReference>
<dbReference type="PANTHER" id="PTHR46273:SF4">
    <property type="entry name" value="AT19640P"/>
    <property type="match status" value="1"/>
</dbReference>
<dbReference type="GO" id="GO:0005886">
    <property type="term" value="C:plasma membrane"/>
    <property type="evidence" value="ECO:0007669"/>
    <property type="project" value="TreeGrafter"/>
</dbReference>
<keyword evidence="3 6" id="KW-0812">Transmembrane</keyword>
<reference evidence="8" key="1">
    <citation type="submission" date="2021-11" db="EMBL/GenBank/DDBJ databases">
        <authorList>
            <person name="Schell T."/>
        </authorList>
    </citation>
    <scope>NUCLEOTIDE SEQUENCE</scope>
    <source>
        <strain evidence="8">M5</strain>
    </source>
</reference>
<evidence type="ECO:0000256" key="1">
    <source>
        <dbReference type="ARBA" id="ARBA00004370"/>
    </source>
</evidence>
<feature type="transmembrane region" description="Helical" evidence="6">
    <location>
        <begin position="302"/>
        <end position="325"/>
    </location>
</feature>
<feature type="domain" description="G-protein coupled receptors family 1 profile" evidence="7">
    <location>
        <begin position="109"/>
        <end position="592"/>
    </location>
</feature>
<dbReference type="InterPro" id="IPR000276">
    <property type="entry name" value="GPCR_Rhodpsn"/>
</dbReference>
<dbReference type="CDD" id="cd14978">
    <property type="entry name" value="7tmA_FMRFamide_R-like"/>
    <property type="match status" value="1"/>
</dbReference>
<feature type="transmembrane region" description="Helical" evidence="6">
    <location>
        <begin position="576"/>
        <end position="595"/>
    </location>
</feature>
<dbReference type="Pfam" id="PF10324">
    <property type="entry name" value="7TM_GPCR_Srw"/>
    <property type="match status" value="2"/>
</dbReference>
<dbReference type="Gene3D" id="1.20.1070.10">
    <property type="entry name" value="Rhodopsin 7-helix transmembrane proteins"/>
    <property type="match status" value="2"/>
</dbReference>
<comment type="similarity">
    <text evidence="2">Belongs to the G-protein coupled receptor 1 family.</text>
</comment>
<dbReference type="SUPFAM" id="SSF81321">
    <property type="entry name" value="Family A G protein-coupled receptor-like"/>
    <property type="match status" value="1"/>
</dbReference>
<dbReference type="PRINTS" id="PR00237">
    <property type="entry name" value="GPCRRHODOPSN"/>
</dbReference>
<evidence type="ECO:0000256" key="4">
    <source>
        <dbReference type="ARBA" id="ARBA00022989"/>
    </source>
</evidence>
<comment type="caution">
    <text evidence="8">The sequence shown here is derived from an EMBL/GenBank/DDBJ whole genome shotgun (WGS) entry which is preliminary data.</text>
</comment>
<dbReference type="InterPro" id="IPR053219">
    <property type="entry name" value="GPCR_Dmsr-1"/>
</dbReference>
<evidence type="ECO:0000256" key="5">
    <source>
        <dbReference type="ARBA" id="ARBA00023136"/>
    </source>
</evidence>
<feature type="transmembrane region" description="Helical" evidence="6">
    <location>
        <begin position="93"/>
        <end position="118"/>
    </location>
</feature>
<dbReference type="InterPro" id="IPR019427">
    <property type="entry name" value="7TM_GPCR_serpentine_rcpt_Srw"/>
</dbReference>
<keyword evidence="9" id="KW-1185">Reference proteome</keyword>
<accession>A0A8J2RFM3</accession>
<evidence type="ECO:0000259" key="7">
    <source>
        <dbReference type="PROSITE" id="PS50262"/>
    </source>
</evidence>
<gene>
    <name evidence="8" type="ORF">DGAL_LOCUS1950</name>
</gene>
<dbReference type="PANTHER" id="PTHR46273">
    <property type="entry name" value="MYOSUPPRESSIN RECEPTOR 1, ISOFORM B-RELATED"/>
    <property type="match status" value="1"/>
</dbReference>
<keyword evidence="5 6" id="KW-0472">Membrane</keyword>
<protein>
    <recommendedName>
        <fullName evidence="7">G-protein coupled receptors family 1 profile domain-containing protein</fullName>
    </recommendedName>
</protein>
<organism evidence="8 9">
    <name type="scientific">Daphnia galeata</name>
    <dbReference type="NCBI Taxonomy" id="27404"/>
    <lineage>
        <taxon>Eukaryota</taxon>
        <taxon>Metazoa</taxon>
        <taxon>Ecdysozoa</taxon>
        <taxon>Arthropoda</taxon>
        <taxon>Crustacea</taxon>
        <taxon>Branchiopoda</taxon>
        <taxon>Diplostraca</taxon>
        <taxon>Cladocera</taxon>
        <taxon>Anomopoda</taxon>
        <taxon>Daphniidae</taxon>
        <taxon>Daphnia</taxon>
    </lineage>
</organism>
<evidence type="ECO:0000313" key="9">
    <source>
        <dbReference type="Proteomes" id="UP000789390"/>
    </source>
</evidence>
<proteinExistence type="inferred from homology"/>
<dbReference type="InterPro" id="IPR017452">
    <property type="entry name" value="GPCR_Rhodpsn_7TM"/>
</dbReference>
<evidence type="ECO:0000256" key="2">
    <source>
        <dbReference type="ARBA" id="ARBA00010663"/>
    </source>
</evidence>
<sequence length="654" mass="73298">MDGMAAMDRLEDSISSQTLQLKEFLLEKANITDDDLDYFFNYTVVLVQKTDISTLTTIPGLDGSDDSTNDEPDTVDGAYTGCGMGLHKPSVHLFHGILSLIICLAGCLANIVNIVVLSRRELRRNAINRILCSLAVADFLLMLEYIPFACHMYLFPGRSLQTRYSYPWAVFVLFHAHFTLVAHTVSIWLTLSLAFWRYEVLKNGRHQRRKNGRRCHQERCTRTIAMAYIGSVLLCIPSFITFGIQSEPIKNISLTINHTQPPTASYWSSSSAPLQLPEAVIYKVDLNRIAKNHDGIIHKAHLWAYSVVMKLGPCLVLTVLTCWLVRRLWEAERHHQSLTAKLNEDSRNHHHQEVVMEQQQHQGAAIPTHPKPVTPLLRTHHHENVNEISLTQQLEMRQLNSVMNRDSGVQIIVTEAAVSDSIEPLADAPVSKHSSVTTVTFGCGDTAGQIRQTELVIPARNRRKLSVVEFSSVVMSTSCYDRDEGGLKMDGDAMTVVEAEETVLEMSAPSRSQVTTLNSTKSLRHKHQTDRTTRMLVAVLVLFLVTEIPQGVMALLSGVLGRQFFIKCYSTGMGEILDLLALLNSAINFLLYCSMSRQFRRAARSQFRRLFGMMVGGNDCHGGSPANCFFRPKLLTQPQPINISPSIPTRCTQL</sequence>
<dbReference type="EMBL" id="CAKKLH010000024">
    <property type="protein sequence ID" value="CAH0099792.1"/>
    <property type="molecule type" value="Genomic_DNA"/>
</dbReference>
<comment type="subcellular location">
    <subcellularLocation>
        <location evidence="1">Membrane</location>
    </subcellularLocation>
</comment>
<keyword evidence="4 6" id="KW-1133">Transmembrane helix</keyword>
<dbReference type="AlphaFoldDB" id="A0A8J2RFM3"/>
<feature type="transmembrane region" description="Helical" evidence="6">
    <location>
        <begin position="130"/>
        <end position="154"/>
    </location>
</feature>
<evidence type="ECO:0000256" key="6">
    <source>
        <dbReference type="SAM" id="Phobius"/>
    </source>
</evidence>
<feature type="transmembrane region" description="Helical" evidence="6">
    <location>
        <begin position="219"/>
        <end position="244"/>
    </location>
</feature>
<name>A0A8J2RFM3_9CRUS</name>
<dbReference type="PROSITE" id="PS50262">
    <property type="entry name" value="G_PROTEIN_RECEP_F1_2"/>
    <property type="match status" value="1"/>
</dbReference>
<feature type="transmembrane region" description="Helical" evidence="6">
    <location>
        <begin position="174"/>
        <end position="198"/>
    </location>
</feature>
<feature type="transmembrane region" description="Helical" evidence="6">
    <location>
        <begin position="535"/>
        <end position="556"/>
    </location>
</feature>
<dbReference type="GO" id="GO:0008528">
    <property type="term" value="F:G protein-coupled peptide receptor activity"/>
    <property type="evidence" value="ECO:0007669"/>
    <property type="project" value="InterPro"/>
</dbReference>
<dbReference type="OrthoDB" id="5864054at2759"/>
<evidence type="ECO:0000256" key="3">
    <source>
        <dbReference type="ARBA" id="ARBA00022692"/>
    </source>
</evidence>
<evidence type="ECO:0000313" key="8">
    <source>
        <dbReference type="EMBL" id="CAH0099792.1"/>
    </source>
</evidence>